<comment type="caution">
    <text evidence="2">The sequence shown here is derived from an EMBL/GenBank/DDBJ whole genome shotgun (WGS) entry which is preliminary data.</text>
</comment>
<feature type="region of interest" description="Disordered" evidence="1">
    <location>
        <begin position="1"/>
        <end position="60"/>
    </location>
</feature>
<feature type="compositionally biased region" description="Polar residues" evidence="1">
    <location>
        <begin position="31"/>
        <end position="43"/>
    </location>
</feature>
<reference evidence="2" key="1">
    <citation type="submission" date="2022-11" db="EMBL/GenBank/DDBJ databases">
        <title>Chromosome-level genome of Pogonophryne albipinna.</title>
        <authorList>
            <person name="Jo E."/>
        </authorList>
    </citation>
    <scope>NUCLEOTIDE SEQUENCE</scope>
    <source>
        <strain evidence="2">SGF0006</strain>
        <tissue evidence="2">Muscle</tissue>
    </source>
</reference>
<organism evidence="2 3">
    <name type="scientific">Pogonophryne albipinna</name>
    <dbReference type="NCBI Taxonomy" id="1090488"/>
    <lineage>
        <taxon>Eukaryota</taxon>
        <taxon>Metazoa</taxon>
        <taxon>Chordata</taxon>
        <taxon>Craniata</taxon>
        <taxon>Vertebrata</taxon>
        <taxon>Euteleostomi</taxon>
        <taxon>Actinopterygii</taxon>
        <taxon>Neopterygii</taxon>
        <taxon>Teleostei</taxon>
        <taxon>Neoteleostei</taxon>
        <taxon>Acanthomorphata</taxon>
        <taxon>Eupercaria</taxon>
        <taxon>Perciformes</taxon>
        <taxon>Notothenioidei</taxon>
        <taxon>Pogonophryne</taxon>
    </lineage>
</organism>
<evidence type="ECO:0000313" key="2">
    <source>
        <dbReference type="EMBL" id="KAJ4933006.1"/>
    </source>
</evidence>
<dbReference type="AlphaFoldDB" id="A0AAD6AXT7"/>
<keyword evidence="3" id="KW-1185">Reference proteome</keyword>
<evidence type="ECO:0000256" key="1">
    <source>
        <dbReference type="SAM" id="MobiDB-lite"/>
    </source>
</evidence>
<dbReference type="Proteomes" id="UP001219934">
    <property type="component" value="Unassembled WGS sequence"/>
</dbReference>
<evidence type="ECO:0000313" key="3">
    <source>
        <dbReference type="Proteomes" id="UP001219934"/>
    </source>
</evidence>
<sequence length="81" mass="8385">MDTKSSDKSCENGPASVSRSDLDGQGHYNDTEASPGSRQSQGTCPPYSAGRSSATFPPLMGAGDGIVKQCICETQSPLMEA</sequence>
<gene>
    <name evidence="2" type="ORF">JOQ06_029844</name>
</gene>
<feature type="compositionally biased region" description="Basic and acidic residues" evidence="1">
    <location>
        <begin position="1"/>
        <end position="10"/>
    </location>
</feature>
<proteinExistence type="predicted"/>
<dbReference type="EMBL" id="JAPTMU010000013">
    <property type="protein sequence ID" value="KAJ4933006.1"/>
    <property type="molecule type" value="Genomic_DNA"/>
</dbReference>
<name>A0AAD6AXT7_9TELE</name>
<accession>A0AAD6AXT7</accession>
<protein>
    <submittedName>
        <fullName evidence="2">Uncharacterized protein</fullName>
    </submittedName>
</protein>